<evidence type="ECO:0000256" key="2">
    <source>
        <dbReference type="ARBA" id="ARBA00006739"/>
    </source>
</evidence>
<dbReference type="Proteomes" id="UP001597417">
    <property type="component" value="Unassembled WGS sequence"/>
</dbReference>
<accession>A0ABW5FY11</accession>
<evidence type="ECO:0000256" key="1">
    <source>
        <dbReference type="ARBA" id="ARBA00004776"/>
    </source>
</evidence>
<feature type="domain" description="Galactofuranosyltransferase-2 C-terminal" evidence="6">
    <location>
        <begin position="431"/>
        <end position="604"/>
    </location>
</feature>
<dbReference type="SUPFAM" id="SSF53448">
    <property type="entry name" value="Nucleotide-diphospho-sugar transferases"/>
    <property type="match status" value="1"/>
</dbReference>
<evidence type="ECO:0000259" key="6">
    <source>
        <dbReference type="Pfam" id="PF19320"/>
    </source>
</evidence>
<dbReference type="PANTHER" id="PTHR43179">
    <property type="entry name" value="RHAMNOSYLTRANSFERASE WBBL"/>
    <property type="match status" value="1"/>
</dbReference>
<comment type="pathway">
    <text evidence="1">Cell wall biogenesis; cell wall polysaccharide biosynthesis.</text>
</comment>
<dbReference type="RefSeq" id="WP_378267416.1">
    <property type="nucleotide sequence ID" value="NZ_JBHUKR010000011.1"/>
</dbReference>
<dbReference type="Pfam" id="PF19320">
    <property type="entry name" value="GlfT2_domain3"/>
    <property type="match status" value="1"/>
</dbReference>
<keyword evidence="4 7" id="KW-0808">Transferase</keyword>
<evidence type="ECO:0000313" key="8">
    <source>
        <dbReference type="Proteomes" id="UP001597417"/>
    </source>
</evidence>
<dbReference type="InterPro" id="IPR045699">
    <property type="entry name" value="GlfT2_C"/>
</dbReference>
<dbReference type="EMBL" id="JBHUKR010000011">
    <property type="protein sequence ID" value="MFD2419427.1"/>
    <property type="molecule type" value="Genomic_DNA"/>
</dbReference>
<reference evidence="8" key="1">
    <citation type="journal article" date="2019" name="Int. J. Syst. Evol. Microbiol.">
        <title>The Global Catalogue of Microorganisms (GCM) 10K type strain sequencing project: providing services to taxonomists for standard genome sequencing and annotation.</title>
        <authorList>
            <consortium name="The Broad Institute Genomics Platform"/>
            <consortium name="The Broad Institute Genome Sequencing Center for Infectious Disease"/>
            <person name="Wu L."/>
            <person name="Ma J."/>
        </authorList>
    </citation>
    <scope>NUCLEOTIDE SEQUENCE [LARGE SCALE GENOMIC DNA]</scope>
    <source>
        <strain evidence="8">CGMCC 4.7645</strain>
    </source>
</reference>
<dbReference type="Pfam" id="PF13641">
    <property type="entry name" value="Glyco_tranf_2_3"/>
    <property type="match status" value="1"/>
</dbReference>
<dbReference type="EC" id="2.4.-.-" evidence="7"/>
<dbReference type="Gene3D" id="3.90.550.60">
    <property type="match status" value="1"/>
</dbReference>
<evidence type="ECO:0000256" key="4">
    <source>
        <dbReference type="ARBA" id="ARBA00022679"/>
    </source>
</evidence>
<proteinExistence type="inferred from homology"/>
<keyword evidence="3 7" id="KW-0328">Glycosyltransferase</keyword>
<feature type="domain" description="Galactofuranosyltransferase GlfT2 N-terminal" evidence="5">
    <location>
        <begin position="36"/>
        <end position="150"/>
    </location>
</feature>
<evidence type="ECO:0000256" key="3">
    <source>
        <dbReference type="ARBA" id="ARBA00022676"/>
    </source>
</evidence>
<comment type="similarity">
    <text evidence="2">Belongs to the glycosyltransferase 2 family.</text>
</comment>
<dbReference type="InterPro" id="IPR040492">
    <property type="entry name" value="GlfT2_N"/>
</dbReference>
<gene>
    <name evidence="7" type="ORF">ACFSXZ_24160</name>
</gene>
<name>A0ABW5FY11_9PSEU</name>
<dbReference type="PANTHER" id="PTHR43179:SF12">
    <property type="entry name" value="GALACTOFURANOSYLTRANSFERASE GLFT2"/>
    <property type="match status" value="1"/>
</dbReference>
<organism evidence="7 8">
    <name type="scientific">Amycolatopsis pigmentata</name>
    <dbReference type="NCBI Taxonomy" id="450801"/>
    <lineage>
        <taxon>Bacteria</taxon>
        <taxon>Bacillati</taxon>
        <taxon>Actinomycetota</taxon>
        <taxon>Actinomycetes</taxon>
        <taxon>Pseudonocardiales</taxon>
        <taxon>Pseudonocardiaceae</taxon>
        <taxon>Amycolatopsis</taxon>
    </lineage>
</organism>
<sequence>MHPSESPSRTRPVQRTLFAPPCELGPEKLYYSVEGAVIAERGRIVLRPHTRATTNTYFGRFPASYWQRWTGMERVLVRADVAGEGKLLLKASERTGKSRTVDSVRVSPDMPETTRVELGADLNRFADGGALWLEAVTGAGSLAVADVRWHVHGVPRRDHGVAAVICTYNRADDCLVTLRALATDPECVTALDAVYVIDQGTDTVASREGFAEVTEALSGKLRYLRQPNLGGAGGFTRGLCEASQKDGRPTHVVLMDDDIVLEPDTVLRLVEFANRTSAPVIVGGQMLKLLQPGHLHVAAEGVEWDRLRAGMPVPGSAQGADVTEWRQEVRLDAEYNAWWTCLIPPEVVADIGYPLPLFFQWDDIEYGLRAKASGYPTVTLPGAGVWHADFEWKDWDDWPRYFSLRNSLIVGALHSEFDVRRTAGWLCTELFHYLVSMRYGLAATLIMAVEDFLAGPGLLADGGVEGMARVRKLRAEYPETEMHPAHDVNPLGVAIPAPDPSMPSLVLLKRLAWQVVGKSLGSAAIRAGDEHWWHVSLFQHAVVTDPSQAGVKIRRRDPVVLRGLAVRGIRTLGRLLRNGHRVRRDYRAALPHLSGADNWARLFGAAD</sequence>
<dbReference type="Pfam" id="PF17994">
    <property type="entry name" value="Glft2_N"/>
    <property type="match status" value="1"/>
</dbReference>
<dbReference type="GO" id="GO:0016757">
    <property type="term" value="F:glycosyltransferase activity"/>
    <property type="evidence" value="ECO:0007669"/>
    <property type="project" value="UniProtKB-KW"/>
</dbReference>
<protein>
    <submittedName>
        <fullName evidence="7">Glycosyltransferase</fullName>
        <ecNumber evidence="7">2.4.-.-</ecNumber>
    </submittedName>
</protein>
<evidence type="ECO:0000313" key="7">
    <source>
        <dbReference type="EMBL" id="MFD2419427.1"/>
    </source>
</evidence>
<dbReference type="InterPro" id="IPR029044">
    <property type="entry name" value="Nucleotide-diphossugar_trans"/>
</dbReference>
<evidence type="ECO:0000259" key="5">
    <source>
        <dbReference type="Pfam" id="PF17994"/>
    </source>
</evidence>
<keyword evidence="8" id="KW-1185">Reference proteome</keyword>
<comment type="caution">
    <text evidence="7">The sequence shown here is derived from an EMBL/GenBank/DDBJ whole genome shotgun (WGS) entry which is preliminary data.</text>
</comment>